<reference evidence="1 2" key="1">
    <citation type="submission" date="2022-05" db="EMBL/GenBank/DDBJ databases">
        <authorList>
            <consortium name="Genoscope - CEA"/>
            <person name="William W."/>
        </authorList>
    </citation>
    <scope>NUCLEOTIDE SEQUENCE [LARGE SCALE GENOMIC DNA]</scope>
</reference>
<dbReference type="EMBL" id="CALNXI010000617">
    <property type="protein sequence ID" value="CAH3030186.1"/>
    <property type="molecule type" value="Genomic_DNA"/>
</dbReference>
<comment type="caution">
    <text evidence="1">The sequence shown here is derived from an EMBL/GenBank/DDBJ whole genome shotgun (WGS) entry which is preliminary data.</text>
</comment>
<feature type="non-terminal residue" evidence="1">
    <location>
        <position position="1"/>
    </location>
</feature>
<evidence type="ECO:0000313" key="1">
    <source>
        <dbReference type="EMBL" id="CAH3030186.1"/>
    </source>
</evidence>
<protein>
    <submittedName>
        <fullName evidence="1">Uncharacterized protein</fullName>
    </submittedName>
</protein>
<dbReference type="Proteomes" id="UP001159427">
    <property type="component" value="Unassembled WGS sequence"/>
</dbReference>
<name>A0ABN8MKB5_9CNID</name>
<sequence length="131" mass="14407">ILDLAGTLQPVRSLDDIPKIVALTSHWFVLGRAHLALERFQEGLSAHGVLAATKESPDTFRLLFCYTPEVVTTAENLEGLFTVKTSPVGSTKAVTESLLLSRWSDYLQDIEDGEDSIHLSDILFFATGCRT</sequence>
<proteinExistence type="predicted"/>
<gene>
    <name evidence="1" type="ORF">PEVE_00037503</name>
</gene>
<organism evidence="1 2">
    <name type="scientific">Porites evermanni</name>
    <dbReference type="NCBI Taxonomy" id="104178"/>
    <lineage>
        <taxon>Eukaryota</taxon>
        <taxon>Metazoa</taxon>
        <taxon>Cnidaria</taxon>
        <taxon>Anthozoa</taxon>
        <taxon>Hexacorallia</taxon>
        <taxon>Scleractinia</taxon>
        <taxon>Fungiina</taxon>
        <taxon>Poritidae</taxon>
        <taxon>Porites</taxon>
    </lineage>
</organism>
<accession>A0ABN8MKB5</accession>
<evidence type="ECO:0000313" key="2">
    <source>
        <dbReference type="Proteomes" id="UP001159427"/>
    </source>
</evidence>
<keyword evidence="2" id="KW-1185">Reference proteome</keyword>